<dbReference type="AlphaFoldDB" id="A0ABD5ZJV6"/>
<dbReference type="GO" id="GO:0046872">
    <property type="term" value="F:metal ion binding"/>
    <property type="evidence" value="ECO:0007669"/>
    <property type="project" value="UniProtKB-KW"/>
</dbReference>
<evidence type="ECO:0000256" key="2">
    <source>
        <dbReference type="ARBA" id="ARBA00010231"/>
    </source>
</evidence>
<dbReference type="Proteomes" id="UP001596398">
    <property type="component" value="Unassembled WGS sequence"/>
</dbReference>
<dbReference type="Gene3D" id="3.30.310.50">
    <property type="entry name" value="Alpha-D-phosphohexomutase, C-terminal domain"/>
    <property type="match status" value="1"/>
</dbReference>
<evidence type="ECO:0000259" key="8">
    <source>
        <dbReference type="Pfam" id="PF00408"/>
    </source>
</evidence>
<dbReference type="GO" id="GO:0016853">
    <property type="term" value="F:isomerase activity"/>
    <property type="evidence" value="ECO:0007669"/>
    <property type="project" value="UniProtKB-KW"/>
</dbReference>
<dbReference type="InterPro" id="IPR036900">
    <property type="entry name" value="A-D-PHexomutase_C_sf"/>
</dbReference>
<dbReference type="EMBL" id="JBHTAP010000001">
    <property type="protein sequence ID" value="MFC7233794.1"/>
    <property type="molecule type" value="Genomic_DNA"/>
</dbReference>
<evidence type="ECO:0000256" key="6">
    <source>
        <dbReference type="ARBA" id="ARBA00023235"/>
    </source>
</evidence>
<dbReference type="InterPro" id="IPR005844">
    <property type="entry name" value="A-D-PHexomutase_a/b/a-I"/>
</dbReference>
<evidence type="ECO:0000256" key="1">
    <source>
        <dbReference type="ARBA" id="ARBA00001946"/>
    </source>
</evidence>
<feature type="domain" description="Alpha-D-phosphohexomutase C-terminal" evidence="8">
    <location>
        <begin position="386"/>
        <end position="442"/>
    </location>
</feature>
<evidence type="ECO:0000256" key="4">
    <source>
        <dbReference type="ARBA" id="ARBA00022723"/>
    </source>
</evidence>
<dbReference type="PROSITE" id="PS00710">
    <property type="entry name" value="PGM_PMM"/>
    <property type="match status" value="1"/>
</dbReference>
<dbReference type="InterPro" id="IPR005845">
    <property type="entry name" value="A-D-PHexomutase_a/b/a-II"/>
</dbReference>
<keyword evidence="4 7" id="KW-0479">Metal-binding</keyword>
<comment type="caution">
    <text evidence="11">The sequence shown here is derived from an EMBL/GenBank/DDBJ whole genome shotgun (WGS) entry which is preliminary data.</text>
</comment>
<sequence length="449" mass="46975">MELFGTAGIRGDVRERVTPALALSVGRAAAAEAGGGEFAVGRDGRETGRALADALAAGLQSGGARVVRVGQVPTPGLAYASRGRRGVVVTASHNPPTDNGLKLFRDGTEYDREAERAVEERAAADDPPAAWDAFGDSERAEVLADYRAAVAAYARGFGADPDGLRVAVDCGTGMASVATPQVLRTLGADVVALNAQVDGHFPGRESKPTAESLADLRAFVRDGDFDLGIGHDGDADRIVVVDAEGEVVHEDTVVAVLAERFVAASAAADPVVVTTPNASARIDERVRAAGGRVERVRLGALHEGMATALDDGDDGTEVAFAAEPWKHIHPEHGPWIDGVASAAVLTRLAADEGLDGLRAPVTERPYRKVSIPCPDGEKARVMAAVADSLPAEFPDAAVDTEYGVRIERADASWVLVRPSGTEPYVRLYAEADDVDALVERARTVIEAEL</sequence>
<evidence type="ECO:0000313" key="12">
    <source>
        <dbReference type="Proteomes" id="UP001596398"/>
    </source>
</evidence>
<dbReference type="PRINTS" id="PR00509">
    <property type="entry name" value="PGMPMM"/>
</dbReference>
<keyword evidence="3" id="KW-0597">Phosphoprotein</keyword>
<dbReference type="InterPro" id="IPR005843">
    <property type="entry name" value="A-D-PHexomutase_C"/>
</dbReference>
<feature type="domain" description="Alpha-D-phosphohexomutase alpha/beta/alpha" evidence="9">
    <location>
        <begin position="2"/>
        <end position="126"/>
    </location>
</feature>
<dbReference type="RefSeq" id="WP_276234789.1">
    <property type="nucleotide sequence ID" value="NZ_CP119802.1"/>
</dbReference>
<reference evidence="11 12" key="1">
    <citation type="journal article" date="2019" name="Int. J. Syst. Evol. Microbiol.">
        <title>The Global Catalogue of Microorganisms (GCM) 10K type strain sequencing project: providing services to taxonomists for standard genome sequencing and annotation.</title>
        <authorList>
            <consortium name="The Broad Institute Genomics Platform"/>
            <consortium name="The Broad Institute Genome Sequencing Center for Infectious Disease"/>
            <person name="Wu L."/>
            <person name="Ma J."/>
        </authorList>
    </citation>
    <scope>NUCLEOTIDE SEQUENCE [LARGE SCALE GENOMIC DNA]</scope>
    <source>
        <strain evidence="11 12">DT85</strain>
    </source>
</reference>
<accession>A0ABD5ZJV6</accession>
<evidence type="ECO:0000256" key="3">
    <source>
        <dbReference type="ARBA" id="ARBA00022553"/>
    </source>
</evidence>
<keyword evidence="5 7" id="KW-0460">Magnesium</keyword>
<evidence type="ECO:0000256" key="7">
    <source>
        <dbReference type="RuleBase" id="RU004326"/>
    </source>
</evidence>
<comment type="cofactor">
    <cofactor evidence="1">
        <name>Mg(2+)</name>
        <dbReference type="ChEBI" id="CHEBI:18420"/>
    </cofactor>
</comment>
<evidence type="ECO:0000259" key="10">
    <source>
        <dbReference type="Pfam" id="PF02879"/>
    </source>
</evidence>
<dbReference type="InterPro" id="IPR005841">
    <property type="entry name" value="Alpha-D-phosphohexomutase_SF"/>
</dbReference>
<keyword evidence="6" id="KW-0413">Isomerase</keyword>
<organism evidence="11 12">
    <name type="scientific">Halosegnis marinus</name>
    <dbReference type="NCBI Taxonomy" id="3034023"/>
    <lineage>
        <taxon>Archaea</taxon>
        <taxon>Methanobacteriati</taxon>
        <taxon>Methanobacteriota</taxon>
        <taxon>Stenosarchaea group</taxon>
        <taxon>Halobacteria</taxon>
        <taxon>Halobacteriales</taxon>
        <taxon>Natronomonadaceae</taxon>
        <taxon>Halosegnis</taxon>
    </lineage>
</organism>
<evidence type="ECO:0000313" key="11">
    <source>
        <dbReference type="EMBL" id="MFC7233794.1"/>
    </source>
</evidence>
<dbReference type="InterPro" id="IPR016066">
    <property type="entry name" value="A-D-PHexomutase_CS"/>
</dbReference>
<keyword evidence="12" id="KW-1185">Reference proteome</keyword>
<dbReference type="GeneID" id="79265454"/>
<dbReference type="Pfam" id="PF02879">
    <property type="entry name" value="PGM_PMM_II"/>
    <property type="match status" value="1"/>
</dbReference>
<dbReference type="PANTHER" id="PTHR43771:SF1">
    <property type="entry name" value="PHOSPHOMANNOMUTASE"/>
    <property type="match status" value="1"/>
</dbReference>
<name>A0ABD5ZJV6_9EURY</name>
<dbReference type="SUPFAM" id="SSF55957">
    <property type="entry name" value="Phosphoglucomutase, C-terminal domain"/>
    <property type="match status" value="1"/>
</dbReference>
<dbReference type="PANTHER" id="PTHR43771">
    <property type="entry name" value="PHOSPHOMANNOMUTASE"/>
    <property type="match status" value="1"/>
</dbReference>
<evidence type="ECO:0000256" key="5">
    <source>
        <dbReference type="ARBA" id="ARBA00022842"/>
    </source>
</evidence>
<dbReference type="Pfam" id="PF02878">
    <property type="entry name" value="PGM_PMM_I"/>
    <property type="match status" value="1"/>
</dbReference>
<dbReference type="InterPro" id="IPR016055">
    <property type="entry name" value="A-D-PHexomutase_a/b/a-I/II/III"/>
</dbReference>
<gene>
    <name evidence="11" type="ORF">ACFQJ4_00545</name>
</gene>
<protein>
    <submittedName>
        <fullName evidence="11">Phosphomannomutase</fullName>
    </submittedName>
</protein>
<proteinExistence type="inferred from homology"/>
<dbReference type="SUPFAM" id="SSF53738">
    <property type="entry name" value="Phosphoglucomutase, first 3 domains"/>
    <property type="match status" value="3"/>
</dbReference>
<evidence type="ECO:0000259" key="9">
    <source>
        <dbReference type="Pfam" id="PF02878"/>
    </source>
</evidence>
<feature type="domain" description="Alpha-D-phosphohexomutase alpha/beta/alpha" evidence="10">
    <location>
        <begin position="146"/>
        <end position="245"/>
    </location>
</feature>
<dbReference type="Pfam" id="PF00408">
    <property type="entry name" value="PGM_PMM_IV"/>
    <property type="match status" value="1"/>
</dbReference>
<dbReference type="Gene3D" id="3.40.120.10">
    <property type="entry name" value="Alpha-D-Glucose-1,6-Bisphosphate, subunit A, domain 3"/>
    <property type="match status" value="3"/>
</dbReference>
<comment type="similarity">
    <text evidence="2 7">Belongs to the phosphohexose mutase family.</text>
</comment>